<evidence type="ECO:0000259" key="10">
    <source>
        <dbReference type="PROSITE" id="PS51755"/>
    </source>
</evidence>
<dbReference type="PROSITE" id="PS51755">
    <property type="entry name" value="OMPR_PHOB"/>
    <property type="match status" value="1"/>
</dbReference>
<evidence type="ECO:0000259" key="9">
    <source>
        <dbReference type="PROSITE" id="PS50110"/>
    </source>
</evidence>
<sequence length="375" mass="44990">MKSILVDDEKLALEYLENQLIKTKQYEIIGKFTNPLDAKRIIDKHKVDVLFLDIEMPRINGIEFAEKLLEDNPELQIVFVTAYNEYAVQAFELNAVDYLLKPIKLERLHKTTARLNSEITEHTKEMHDKIQIHLCYEPKILEGNQEVPLKWRTYKAQQVFYYLIHCRNRIVAKEELIEILWPYFELEKANAQLYTTIYQVRRTLKSLINNIKIVNIGEGYKIELKNVALDIEIFERFIEKNEPMNENTISQYEKVIQLVDGDYLQGFDYTWIDYEQTRLRFLTISTKSKMIQWYRETSDIDSALKHAYDIYQRYPLEEEGYFELMKTFAVTKDSKAVKKYYNELKLMLEKELAVEPSFKIQHWYNDWIQNFNYTT</sequence>
<comment type="similarity">
    <text evidence="2">Belongs to the AfsR/DnrI/RedD regulatory family.</text>
</comment>
<name>A0A556PGS3_9BACI</name>
<dbReference type="AlphaFoldDB" id="A0A556PGS3"/>
<evidence type="ECO:0000256" key="2">
    <source>
        <dbReference type="ARBA" id="ARBA00005820"/>
    </source>
</evidence>
<dbReference type="Pfam" id="PF00072">
    <property type="entry name" value="Response_reg"/>
    <property type="match status" value="1"/>
</dbReference>
<feature type="modified residue" description="4-aspartylphosphate" evidence="7">
    <location>
        <position position="53"/>
    </location>
</feature>
<dbReference type="InterPro" id="IPR005158">
    <property type="entry name" value="BTAD"/>
</dbReference>
<dbReference type="InterPro" id="IPR011006">
    <property type="entry name" value="CheY-like_superfamily"/>
</dbReference>
<dbReference type="Gene3D" id="1.25.40.10">
    <property type="entry name" value="Tetratricopeptide repeat domain"/>
    <property type="match status" value="1"/>
</dbReference>
<evidence type="ECO:0000256" key="4">
    <source>
        <dbReference type="ARBA" id="ARBA00023015"/>
    </source>
</evidence>
<dbReference type="InterPro" id="IPR001867">
    <property type="entry name" value="OmpR/PhoB-type_DNA-bd"/>
</dbReference>
<evidence type="ECO:0000256" key="1">
    <source>
        <dbReference type="ARBA" id="ARBA00004496"/>
    </source>
</evidence>
<organism evidence="11 12">
    <name type="scientific">Allobacillus salarius</name>
    <dbReference type="NCBI Taxonomy" id="1955272"/>
    <lineage>
        <taxon>Bacteria</taxon>
        <taxon>Bacillati</taxon>
        <taxon>Bacillota</taxon>
        <taxon>Bacilli</taxon>
        <taxon>Bacillales</taxon>
        <taxon>Bacillaceae</taxon>
        <taxon>Allobacillus</taxon>
    </lineage>
</organism>
<keyword evidence="3" id="KW-0902">Two-component regulatory system</keyword>
<dbReference type="SUPFAM" id="SSF48452">
    <property type="entry name" value="TPR-like"/>
    <property type="match status" value="1"/>
</dbReference>
<feature type="DNA-binding region" description="OmpR/PhoB-type" evidence="8">
    <location>
        <begin position="121"/>
        <end position="224"/>
    </location>
</feature>
<dbReference type="SUPFAM" id="SSF52172">
    <property type="entry name" value="CheY-like"/>
    <property type="match status" value="1"/>
</dbReference>
<comment type="subcellular location">
    <subcellularLocation>
        <location evidence="1">Cytoplasm</location>
    </subcellularLocation>
</comment>
<feature type="domain" description="Response regulatory" evidence="9">
    <location>
        <begin position="2"/>
        <end position="116"/>
    </location>
</feature>
<dbReference type="EMBL" id="VMHE01000015">
    <property type="protein sequence ID" value="TSJ63573.1"/>
    <property type="molecule type" value="Genomic_DNA"/>
</dbReference>
<dbReference type="SMART" id="SM00448">
    <property type="entry name" value="REC"/>
    <property type="match status" value="1"/>
</dbReference>
<keyword evidence="4" id="KW-0805">Transcription regulation</keyword>
<reference evidence="11 12" key="1">
    <citation type="submission" date="2019-07" db="EMBL/GenBank/DDBJ databases">
        <title>Allobacillus sp. nov. SKP isolated from shrimp paste of Euphausiacea.</title>
        <authorList>
            <person name="Kanchanasin P."/>
            <person name="Tanasupawat S."/>
            <person name="Shi W."/>
            <person name="Wu L."/>
            <person name="Ma J."/>
        </authorList>
    </citation>
    <scope>NUCLEOTIDE SEQUENCE [LARGE SCALE GENOMIC DNA]</scope>
    <source>
        <strain evidence="11 12">SKP4-8</strain>
    </source>
</reference>
<dbReference type="InterPro" id="IPR016032">
    <property type="entry name" value="Sig_transdc_resp-reg_C-effctor"/>
</dbReference>
<evidence type="ECO:0000313" key="12">
    <source>
        <dbReference type="Proteomes" id="UP000316425"/>
    </source>
</evidence>
<keyword evidence="12" id="KW-1185">Reference proteome</keyword>
<dbReference type="Pfam" id="PF03704">
    <property type="entry name" value="BTAD"/>
    <property type="match status" value="1"/>
</dbReference>
<dbReference type="PANTHER" id="PTHR35807:SF2">
    <property type="entry name" value="TRANSCRIPTIONAL ACTIVATOR DOMAIN"/>
    <property type="match status" value="1"/>
</dbReference>
<evidence type="ECO:0000256" key="8">
    <source>
        <dbReference type="PROSITE-ProRule" id="PRU01091"/>
    </source>
</evidence>
<dbReference type="RefSeq" id="WP_144088992.1">
    <property type="nucleotide sequence ID" value="NZ_VMHE01000015.1"/>
</dbReference>
<evidence type="ECO:0000256" key="3">
    <source>
        <dbReference type="ARBA" id="ARBA00023012"/>
    </source>
</evidence>
<keyword evidence="7" id="KW-0597">Phosphoprotein</keyword>
<dbReference type="GO" id="GO:0003677">
    <property type="term" value="F:DNA binding"/>
    <property type="evidence" value="ECO:0007669"/>
    <property type="project" value="UniProtKB-UniRule"/>
</dbReference>
<dbReference type="GO" id="GO:0006355">
    <property type="term" value="P:regulation of DNA-templated transcription"/>
    <property type="evidence" value="ECO:0007669"/>
    <property type="project" value="InterPro"/>
</dbReference>
<dbReference type="OrthoDB" id="3190595at2"/>
<dbReference type="InterPro" id="IPR036388">
    <property type="entry name" value="WH-like_DNA-bd_sf"/>
</dbReference>
<feature type="domain" description="OmpR/PhoB-type" evidence="10">
    <location>
        <begin position="121"/>
        <end position="224"/>
    </location>
</feature>
<dbReference type="PANTHER" id="PTHR35807">
    <property type="entry name" value="TRANSCRIPTIONAL REGULATOR REDD-RELATED"/>
    <property type="match status" value="1"/>
</dbReference>
<dbReference type="GO" id="GO:0000160">
    <property type="term" value="P:phosphorelay signal transduction system"/>
    <property type="evidence" value="ECO:0007669"/>
    <property type="project" value="UniProtKB-KW"/>
</dbReference>
<dbReference type="SMART" id="SM01043">
    <property type="entry name" value="BTAD"/>
    <property type="match status" value="1"/>
</dbReference>
<keyword evidence="6" id="KW-0804">Transcription</keyword>
<comment type="caution">
    <text evidence="11">The sequence shown here is derived from an EMBL/GenBank/DDBJ whole genome shotgun (WGS) entry which is preliminary data.</text>
</comment>
<dbReference type="Proteomes" id="UP000316425">
    <property type="component" value="Unassembled WGS sequence"/>
</dbReference>
<evidence type="ECO:0000313" key="11">
    <source>
        <dbReference type="EMBL" id="TSJ63573.1"/>
    </source>
</evidence>
<evidence type="ECO:0000256" key="7">
    <source>
        <dbReference type="PROSITE-ProRule" id="PRU00169"/>
    </source>
</evidence>
<dbReference type="Gene3D" id="1.10.10.10">
    <property type="entry name" value="Winged helix-like DNA-binding domain superfamily/Winged helix DNA-binding domain"/>
    <property type="match status" value="1"/>
</dbReference>
<gene>
    <name evidence="11" type="ORF">FPQ13_08915</name>
</gene>
<dbReference type="GO" id="GO:0005737">
    <property type="term" value="C:cytoplasm"/>
    <property type="evidence" value="ECO:0007669"/>
    <property type="project" value="UniProtKB-SubCell"/>
</dbReference>
<evidence type="ECO:0000256" key="5">
    <source>
        <dbReference type="ARBA" id="ARBA00023125"/>
    </source>
</evidence>
<dbReference type="PROSITE" id="PS50110">
    <property type="entry name" value="RESPONSE_REGULATORY"/>
    <property type="match status" value="1"/>
</dbReference>
<dbReference type="Gene3D" id="3.40.50.2300">
    <property type="match status" value="1"/>
</dbReference>
<proteinExistence type="inferred from homology"/>
<dbReference type="InterPro" id="IPR001789">
    <property type="entry name" value="Sig_transdc_resp-reg_receiver"/>
</dbReference>
<evidence type="ECO:0000256" key="6">
    <source>
        <dbReference type="ARBA" id="ARBA00023163"/>
    </source>
</evidence>
<protein>
    <submittedName>
        <fullName evidence="11">Response regulator</fullName>
    </submittedName>
</protein>
<dbReference type="InterPro" id="IPR011990">
    <property type="entry name" value="TPR-like_helical_dom_sf"/>
</dbReference>
<dbReference type="SUPFAM" id="SSF46894">
    <property type="entry name" value="C-terminal effector domain of the bipartite response regulators"/>
    <property type="match status" value="1"/>
</dbReference>
<accession>A0A556PGS3</accession>
<dbReference type="SMART" id="SM00862">
    <property type="entry name" value="Trans_reg_C"/>
    <property type="match status" value="1"/>
</dbReference>
<keyword evidence="5 8" id="KW-0238">DNA-binding</keyword>
<dbReference type="InterPro" id="IPR051677">
    <property type="entry name" value="AfsR-DnrI-RedD_regulator"/>
</dbReference>